<dbReference type="Proteomes" id="UP000240042">
    <property type="component" value="Unassembled WGS sequence"/>
</dbReference>
<sequence length="82" mass="9297">MIGEGKPQNNALTIKSKQTVLSLGEKIILKNQSQNLKDLLEAIIQQILKIQILHPMDGMLSISPDQIITWESIKKKINMLFE</sequence>
<keyword evidence="2" id="KW-1185">Reference proteome</keyword>
<dbReference type="RefSeq" id="WP_092318543.1">
    <property type="nucleotide sequence ID" value="NZ_FOKY01000002.1"/>
</dbReference>
<dbReference type="AlphaFoldDB" id="A0A1I1DKX6"/>
<gene>
    <name evidence="1" type="ORF">SAMN02745150_00634</name>
</gene>
<dbReference type="EMBL" id="FOKY01000002">
    <property type="protein sequence ID" value="SFB75517.1"/>
    <property type="molecule type" value="Genomic_DNA"/>
</dbReference>
<accession>A0A1I1DKX6</accession>
<dbReference type="STRING" id="34097.SAMN02745150_00634"/>
<name>A0A1I1DKX6_BREAD</name>
<proteinExistence type="predicted"/>
<evidence type="ECO:0000313" key="1">
    <source>
        <dbReference type="EMBL" id="SFB75517.1"/>
    </source>
</evidence>
<evidence type="ECO:0000313" key="2">
    <source>
        <dbReference type="Proteomes" id="UP000240042"/>
    </source>
</evidence>
<reference evidence="2" key="1">
    <citation type="submission" date="2016-10" db="EMBL/GenBank/DDBJ databases">
        <authorList>
            <person name="Varghese N."/>
            <person name="Submissions S."/>
        </authorList>
    </citation>
    <scope>NUCLEOTIDE SEQUENCE [LARGE SCALE GENOMIC DNA]</scope>
    <source>
        <strain evidence="2">ATCC 43811</strain>
    </source>
</reference>
<protein>
    <submittedName>
        <fullName evidence="1">Uncharacterized protein</fullName>
    </submittedName>
</protein>
<organism evidence="1 2">
    <name type="scientific">Brevinema andersonii</name>
    <dbReference type="NCBI Taxonomy" id="34097"/>
    <lineage>
        <taxon>Bacteria</taxon>
        <taxon>Pseudomonadati</taxon>
        <taxon>Spirochaetota</taxon>
        <taxon>Spirochaetia</taxon>
        <taxon>Brevinematales</taxon>
        <taxon>Brevinemataceae</taxon>
        <taxon>Brevinema</taxon>
    </lineage>
</organism>